<dbReference type="PANTHER" id="PTHR11481">
    <property type="entry name" value="IMMUNOGLOBULIN FC RECEPTOR"/>
    <property type="match status" value="1"/>
</dbReference>
<dbReference type="GO" id="GO:0009897">
    <property type="term" value="C:external side of plasma membrane"/>
    <property type="evidence" value="ECO:0007669"/>
    <property type="project" value="TreeGrafter"/>
</dbReference>
<reference evidence="4 5" key="1">
    <citation type="submission" date="2019-09" db="EMBL/GenBank/DDBJ databases">
        <title>Bird 10,000 Genomes (B10K) Project - Family phase.</title>
        <authorList>
            <person name="Zhang G."/>
        </authorList>
    </citation>
    <scope>NUCLEOTIDE SEQUENCE [LARGE SCALE GENOMIC DNA]</scope>
    <source>
        <strain evidence="4">B10K-DU-002-71</strain>
        <tissue evidence="4">Muscle</tissue>
    </source>
</reference>
<dbReference type="GO" id="GO:0006955">
    <property type="term" value="P:immune response"/>
    <property type="evidence" value="ECO:0007669"/>
    <property type="project" value="TreeGrafter"/>
</dbReference>
<accession>A0A7L2TZD6</accession>
<protein>
    <submittedName>
        <fullName evidence="4">FCGR2 protein</fullName>
    </submittedName>
</protein>
<evidence type="ECO:0000256" key="1">
    <source>
        <dbReference type="ARBA" id="ARBA00022729"/>
    </source>
</evidence>
<comment type="caution">
    <text evidence="4">The sequence shown here is derived from an EMBL/GenBank/DDBJ whole genome shotgun (WGS) entry which is preliminary data.</text>
</comment>
<sequence>CPPDQLVLQVPTWVLLEGDTITLRCRARKDTSVTRVRFYHEEKDLGGSLRRTQLTLFPLQLHHSGRYRCSGWVGFGLSQSAAVPVTVH</sequence>
<proteinExistence type="predicted"/>
<evidence type="ECO:0000313" key="5">
    <source>
        <dbReference type="Proteomes" id="UP000583496"/>
    </source>
</evidence>
<dbReference type="Gene3D" id="2.60.40.10">
    <property type="entry name" value="Immunoglobulins"/>
    <property type="match status" value="1"/>
</dbReference>
<feature type="non-terminal residue" evidence="4">
    <location>
        <position position="88"/>
    </location>
</feature>
<dbReference type="OrthoDB" id="6151406at2759"/>
<dbReference type="InterPro" id="IPR050488">
    <property type="entry name" value="Ig_Fc_receptor"/>
</dbReference>
<dbReference type="SMART" id="SM00408">
    <property type="entry name" value="IGc2"/>
    <property type="match status" value="1"/>
</dbReference>
<organism evidence="4 5">
    <name type="scientific">Pomatostomus ruficeps</name>
    <name type="common">Chestnut-crowned babbler</name>
    <dbReference type="NCBI Taxonomy" id="9176"/>
    <lineage>
        <taxon>Eukaryota</taxon>
        <taxon>Metazoa</taxon>
        <taxon>Chordata</taxon>
        <taxon>Craniata</taxon>
        <taxon>Vertebrata</taxon>
        <taxon>Euteleostomi</taxon>
        <taxon>Archelosauria</taxon>
        <taxon>Archosauria</taxon>
        <taxon>Dinosauria</taxon>
        <taxon>Saurischia</taxon>
        <taxon>Theropoda</taxon>
        <taxon>Coelurosauria</taxon>
        <taxon>Aves</taxon>
        <taxon>Neognathae</taxon>
        <taxon>Neoaves</taxon>
        <taxon>Telluraves</taxon>
        <taxon>Australaves</taxon>
        <taxon>Passeriformes</taxon>
        <taxon>Sylvioidea</taxon>
        <taxon>Timaliidae</taxon>
        <taxon>Pomatostomus</taxon>
    </lineage>
</organism>
<evidence type="ECO:0000256" key="2">
    <source>
        <dbReference type="ARBA" id="ARBA00023157"/>
    </source>
</evidence>
<dbReference type="GO" id="GO:0004888">
    <property type="term" value="F:transmembrane signaling receptor activity"/>
    <property type="evidence" value="ECO:0007669"/>
    <property type="project" value="TreeGrafter"/>
</dbReference>
<dbReference type="SMART" id="SM00409">
    <property type="entry name" value="IG"/>
    <property type="match status" value="1"/>
</dbReference>
<dbReference type="AlphaFoldDB" id="A0A7L2TZD6"/>
<name>A0A7L2TZD6_POMRU</name>
<dbReference type="InterPro" id="IPR003598">
    <property type="entry name" value="Ig_sub2"/>
</dbReference>
<dbReference type="PANTHER" id="PTHR11481:SF64">
    <property type="entry name" value="FC RECEPTOR-LIKE PROTEIN 4"/>
    <property type="match status" value="1"/>
</dbReference>
<dbReference type="InterPro" id="IPR013783">
    <property type="entry name" value="Ig-like_fold"/>
</dbReference>
<dbReference type="GO" id="GO:0007166">
    <property type="term" value="P:cell surface receptor signaling pathway"/>
    <property type="evidence" value="ECO:0007669"/>
    <property type="project" value="TreeGrafter"/>
</dbReference>
<keyword evidence="2" id="KW-1015">Disulfide bond</keyword>
<dbReference type="InterPro" id="IPR003599">
    <property type="entry name" value="Ig_sub"/>
</dbReference>
<keyword evidence="5" id="KW-1185">Reference proteome</keyword>
<feature type="domain" description="Ig-like" evidence="3">
    <location>
        <begin position="3"/>
        <end position="69"/>
    </location>
</feature>
<dbReference type="PROSITE" id="PS50835">
    <property type="entry name" value="IG_LIKE"/>
    <property type="match status" value="1"/>
</dbReference>
<keyword evidence="1" id="KW-0732">Signal</keyword>
<dbReference type="SUPFAM" id="SSF48726">
    <property type="entry name" value="Immunoglobulin"/>
    <property type="match status" value="1"/>
</dbReference>
<dbReference type="Proteomes" id="UP000583496">
    <property type="component" value="Unassembled WGS sequence"/>
</dbReference>
<gene>
    <name evidence="4" type="primary">Fcgr2</name>
    <name evidence="4" type="ORF">POSRUF_R14827</name>
</gene>
<dbReference type="InterPro" id="IPR007110">
    <property type="entry name" value="Ig-like_dom"/>
</dbReference>
<dbReference type="EMBL" id="VYZT01065615">
    <property type="protein sequence ID" value="NXS38658.1"/>
    <property type="molecule type" value="Genomic_DNA"/>
</dbReference>
<evidence type="ECO:0000259" key="3">
    <source>
        <dbReference type="PROSITE" id="PS50835"/>
    </source>
</evidence>
<evidence type="ECO:0000313" key="4">
    <source>
        <dbReference type="EMBL" id="NXS38658.1"/>
    </source>
</evidence>
<dbReference type="Pfam" id="PF13927">
    <property type="entry name" value="Ig_3"/>
    <property type="match status" value="1"/>
</dbReference>
<feature type="non-terminal residue" evidence="4">
    <location>
        <position position="1"/>
    </location>
</feature>
<dbReference type="InterPro" id="IPR036179">
    <property type="entry name" value="Ig-like_dom_sf"/>
</dbReference>